<evidence type="ECO:0000256" key="9">
    <source>
        <dbReference type="ARBA" id="ARBA00048048"/>
    </source>
</evidence>
<accession>A0ABR3PB48</accession>
<keyword evidence="4 10" id="KW-1133">Transmembrane helix</keyword>
<keyword evidence="3 10" id="KW-0812">Transmembrane</keyword>
<evidence type="ECO:0000313" key="13">
    <source>
        <dbReference type="Proteomes" id="UP001562354"/>
    </source>
</evidence>
<keyword evidence="13" id="KW-1185">Reference proteome</keyword>
<evidence type="ECO:0000256" key="2">
    <source>
        <dbReference type="ARBA" id="ARBA00022679"/>
    </source>
</evidence>
<dbReference type="PROSITE" id="PS50216">
    <property type="entry name" value="DHHC"/>
    <property type="match status" value="1"/>
</dbReference>
<protein>
    <recommendedName>
        <fullName evidence="10">Palmitoyltransferase</fullName>
        <ecNumber evidence="10">2.3.1.225</ecNumber>
    </recommendedName>
</protein>
<feature type="transmembrane region" description="Helical" evidence="10">
    <location>
        <begin position="263"/>
        <end position="286"/>
    </location>
</feature>
<dbReference type="RefSeq" id="XP_069199667.1">
    <property type="nucleotide sequence ID" value="XM_069346791.1"/>
</dbReference>
<reference evidence="12 13" key="1">
    <citation type="submission" date="2024-07" db="EMBL/GenBank/DDBJ databases">
        <title>Draft sequence of the Neodothiora populina.</title>
        <authorList>
            <person name="Drown D.D."/>
            <person name="Schuette U.S."/>
            <person name="Buechlein A.B."/>
            <person name="Rusch D.R."/>
            <person name="Winton L.W."/>
            <person name="Adams G.A."/>
        </authorList>
    </citation>
    <scope>NUCLEOTIDE SEQUENCE [LARGE SCALE GENOMIC DNA]</scope>
    <source>
        <strain evidence="12 13">CPC 39397</strain>
    </source>
</reference>
<evidence type="ECO:0000256" key="5">
    <source>
        <dbReference type="ARBA" id="ARBA00023136"/>
    </source>
</evidence>
<sequence>MLAFRNTVIAVLVISFFTFVALFGKLPALRNTPIGVLQRLLCLNIPATFRRLDTTFTGGRTSRALAGIGHYLFNQKNPVVLAIFLTLLTGSAYLFLTAAWPLLTWSQTLPLPFLLGAPYYFTYLCVTTRADHITPQNHTRHLHSYPYDHLLFRPDHKCRTCGFVKPARSKHCSLCGVCVAKADHHCPWVNNCLGRNNYRWFLALLLSLAAIEFYGAYLAWKVLSQSWTDLDSALGWTSRLYWSQWGNGFVRAINTGGLSVAGVGLLAVTTAPLPLGLLVYHIYLIWAGMTTNESSKWADWKDDMADGYVYRAKRSVIVGKEKERKRQNSLGQGDAKAILPKGECEEDPPCCRWPVPNDQMIVRTTDGNPPIGQEDLWEKVRSLDDIVNVYDLGVFRNFVCILQGR</sequence>
<dbReference type="GeneID" id="95980484"/>
<comment type="domain">
    <text evidence="10">The DHHC domain is required for palmitoyltransferase activity.</text>
</comment>
<keyword evidence="7" id="KW-0449">Lipoprotein</keyword>
<evidence type="ECO:0000256" key="3">
    <source>
        <dbReference type="ARBA" id="ARBA00022692"/>
    </source>
</evidence>
<comment type="catalytic activity">
    <reaction evidence="9 10">
        <text>L-cysteinyl-[protein] + hexadecanoyl-CoA = S-hexadecanoyl-L-cysteinyl-[protein] + CoA</text>
        <dbReference type="Rhea" id="RHEA:36683"/>
        <dbReference type="Rhea" id="RHEA-COMP:10131"/>
        <dbReference type="Rhea" id="RHEA-COMP:11032"/>
        <dbReference type="ChEBI" id="CHEBI:29950"/>
        <dbReference type="ChEBI" id="CHEBI:57287"/>
        <dbReference type="ChEBI" id="CHEBI:57379"/>
        <dbReference type="ChEBI" id="CHEBI:74151"/>
        <dbReference type="EC" id="2.3.1.225"/>
    </reaction>
</comment>
<dbReference type="Pfam" id="PF01529">
    <property type="entry name" value="DHHC"/>
    <property type="match status" value="1"/>
</dbReference>
<dbReference type="InterPro" id="IPR001594">
    <property type="entry name" value="Palmitoyltrfase_DHHC"/>
</dbReference>
<evidence type="ECO:0000256" key="1">
    <source>
        <dbReference type="ARBA" id="ARBA00004141"/>
    </source>
</evidence>
<evidence type="ECO:0000256" key="4">
    <source>
        <dbReference type="ARBA" id="ARBA00022989"/>
    </source>
</evidence>
<dbReference type="EMBL" id="JBFMKM010000010">
    <property type="protein sequence ID" value="KAL1303392.1"/>
    <property type="molecule type" value="Genomic_DNA"/>
</dbReference>
<dbReference type="PANTHER" id="PTHR22883:SF480">
    <property type="entry name" value="PALMITOYLTRANSFERASE SWF1"/>
    <property type="match status" value="1"/>
</dbReference>
<keyword evidence="6" id="KW-0564">Palmitate</keyword>
<dbReference type="Proteomes" id="UP001562354">
    <property type="component" value="Unassembled WGS sequence"/>
</dbReference>
<comment type="subcellular location">
    <subcellularLocation>
        <location evidence="1">Membrane</location>
        <topology evidence="1">Multi-pass membrane protein</topology>
    </subcellularLocation>
</comment>
<proteinExistence type="inferred from homology"/>
<evidence type="ECO:0000256" key="10">
    <source>
        <dbReference type="RuleBase" id="RU079119"/>
    </source>
</evidence>
<feature type="domain" description="Palmitoyltransferase DHHC" evidence="11">
    <location>
        <begin position="154"/>
        <end position="297"/>
    </location>
</feature>
<evidence type="ECO:0000256" key="6">
    <source>
        <dbReference type="ARBA" id="ARBA00023139"/>
    </source>
</evidence>
<dbReference type="EC" id="2.3.1.225" evidence="10"/>
<dbReference type="PANTHER" id="PTHR22883">
    <property type="entry name" value="ZINC FINGER DHHC DOMAIN CONTAINING PROTEIN"/>
    <property type="match status" value="1"/>
</dbReference>
<feature type="transmembrane region" description="Helical" evidence="10">
    <location>
        <begin position="79"/>
        <end position="103"/>
    </location>
</feature>
<feature type="transmembrane region" description="Helical" evidence="10">
    <location>
        <begin position="200"/>
        <end position="220"/>
    </location>
</feature>
<comment type="similarity">
    <text evidence="10">Belongs to the DHHC palmitoyltransferase family.</text>
</comment>
<organism evidence="12 13">
    <name type="scientific">Neodothiora populina</name>
    <dbReference type="NCBI Taxonomy" id="2781224"/>
    <lineage>
        <taxon>Eukaryota</taxon>
        <taxon>Fungi</taxon>
        <taxon>Dikarya</taxon>
        <taxon>Ascomycota</taxon>
        <taxon>Pezizomycotina</taxon>
        <taxon>Dothideomycetes</taxon>
        <taxon>Dothideomycetidae</taxon>
        <taxon>Dothideales</taxon>
        <taxon>Dothioraceae</taxon>
        <taxon>Neodothiora</taxon>
    </lineage>
</organism>
<evidence type="ECO:0000256" key="8">
    <source>
        <dbReference type="ARBA" id="ARBA00023315"/>
    </source>
</evidence>
<keyword evidence="5 10" id="KW-0472">Membrane</keyword>
<dbReference type="InterPro" id="IPR039859">
    <property type="entry name" value="PFA4/ZDH16/20/ERF2-like"/>
</dbReference>
<gene>
    <name evidence="12" type="ORF">AAFC00_006785</name>
</gene>
<evidence type="ECO:0000256" key="7">
    <source>
        <dbReference type="ARBA" id="ARBA00023288"/>
    </source>
</evidence>
<keyword evidence="2 10" id="KW-0808">Transferase</keyword>
<feature type="transmembrane region" description="Helical" evidence="10">
    <location>
        <begin position="109"/>
        <end position="126"/>
    </location>
</feature>
<comment type="caution">
    <text evidence="12">The sequence shown here is derived from an EMBL/GenBank/DDBJ whole genome shotgun (WGS) entry which is preliminary data.</text>
</comment>
<evidence type="ECO:0000259" key="11">
    <source>
        <dbReference type="Pfam" id="PF01529"/>
    </source>
</evidence>
<keyword evidence="8 10" id="KW-0012">Acyltransferase</keyword>
<evidence type="ECO:0000313" key="12">
    <source>
        <dbReference type="EMBL" id="KAL1303392.1"/>
    </source>
</evidence>
<name>A0ABR3PB48_9PEZI</name>
<feature type="transmembrane region" description="Helical" evidence="10">
    <location>
        <begin position="6"/>
        <end position="24"/>
    </location>
</feature>